<feature type="region of interest" description="Disordered" evidence="1">
    <location>
        <begin position="107"/>
        <end position="153"/>
    </location>
</feature>
<dbReference type="EMBL" id="LAZR01067387">
    <property type="protein sequence ID" value="KKK51685.1"/>
    <property type="molecule type" value="Genomic_DNA"/>
</dbReference>
<comment type="caution">
    <text evidence="2">The sequence shown here is derived from an EMBL/GenBank/DDBJ whole genome shotgun (WGS) entry which is preliminary data.</text>
</comment>
<protein>
    <submittedName>
        <fullName evidence="2">Uncharacterized protein</fullName>
    </submittedName>
</protein>
<proteinExistence type="predicted"/>
<evidence type="ECO:0000256" key="1">
    <source>
        <dbReference type="SAM" id="MobiDB-lite"/>
    </source>
</evidence>
<dbReference type="AlphaFoldDB" id="A0A0F8WTN6"/>
<gene>
    <name evidence="2" type="ORF">LCGC14_3112460</name>
</gene>
<organism evidence="2">
    <name type="scientific">marine sediment metagenome</name>
    <dbReference type="NCBI Taxonomy" id="412755"/>
    <lineage>
        <taxon>unclassified sequences</taxon>
        <taxon>metagenomes</taxon>
        <taxon>ecological metagenomes</taxon>
    </lineage>
</organism>
<sequence length="153" mass="17251">MLLNVKQRLLLLNILPSEGTYDVLKIVRDQQALLSFTEEEHMRFKIQRQGEMFAWDESADVSMEIRIGEVAATVIKRALRQLNEEGQLKMEFLPLYEHFVEGEDWALDSDAAKATSENGAEPTPIRPDEVVEPRPTSEVIGSRPSAEGAEPKA</sequence>
<name>A0A0F8WTN6_9ZZZZ</name>
<reference evidence="2" key="1">
    <citation type="journal article" date="2015" name="Nature">
        <title>Complex archaea that bridge the gap between prokaryotes and eukaryotes.</title>
        <authorList>
            <person name="Spang A."/>
            <person name="Saw J.H."/>
            <person name="Jorgensen S.L."/>
            <person name="Zaremba-Niedzwiedzka K."/>
            <person name="Martijn J."/>
            <person name="Lind A.E."/>
            <person name="van Eijk R."/>
            <person name="Schleper C."/>
            <person name="Guy L."/>
            <person name="Ettema T.J."/>
        </authorList>
    </citation>
    <scope>NUCLEOTIDE SEQUENCE</scope>
</reference>
<accession>A0A0F8WTN6</accession>
<evidence type="ECO:0000313" key="2">
    <source>
        <dbReference type="EMBL" id="KKK51685.1"/>
    </source>
</evidence>